<evidence type="ECO:0000256" key="6">
    <source>
        <dbReference type="PIRSR" id="PIRSR000097-3"/>
    </source>
</evidence>
<dbReference type="EMBL" id="FNFU01000027">
    <property type="protein sequence ID" value="SDL08524.1"/>
    <property type="molecule type" value="Genomic_DNA"/>
</dbReference>
<protein>
    <submittedName>
        <fullName evidence="8">Aldo/keto reductase</fullName>
    </submittedName>
</protein>
<evidence type="ECO:0000256" key="5">
    <source>
        <dbReference type="PIRSR" id="PIRSR000097-2"/>
    </source>
</evidence>
<reference evidence="8 9" key="1">
    <citation type="submission" date="2016-10" db="EMBL/GenBank/DDBJ databases">
        <authorList>
            <person name="de Groot N.N."/>
        </authorList>
    </citation>
    <scope>NUCLEOTIDE SEQUENCE [LARGE SCALE GENOMIC DNA]</scope>
    <source>
        <strain evidence="8 9">CGMCC 1.5382</strain>
    </source>
</reference>
<dbReference type="AlphaFoldDB" id="A0A1G9H6Y0"/>
<accession>A0A1G9H6Y0</accession>
<dbReference type="RefSeq" id="WP_092325090.1">
    <property type="nucleotide sequence ID" value="NZ_FNFU01000027.1"/>
</dbReference>
<dbReference type="PROSITE" id="PS00798">
    <property type="entry name" value="ALDOKETO_REDUCTASE_1"/>
    <property type="match status" value="1"/>
</dbReference>
<dbReference type="PANTHER" id="PTHR43827">
    <property type="entry name" value="2,5-DIKETO-D-GLUCONIC ACID REDUCTASE"/>
    <property type="match status" value="1"/>
</dbReference>
<evidence type="ECO:0000256" key="3">
    <source>
        <dbReference type="ARBA" id="ARBA00023002"/>
    </source>
</evidence>
<dbReference type="Pfam" id="PF00248">
    <property type="entry name" value="Aldo_ket_red"/>
    <property type="match status" value="1"/>
</dbReference>
<evidence type="ECO:0000256" key="2">
    <source>
        <dbReference type="ARBA" id="ARBA00022857"/>
    </source>
</evidence>
<dbReference type="InterPro" id="IPR020471">
    <property type="entry name" value="AKR"/>
</dbReference>
<sequence>MPTIPSIVLNNSVKIPQLGFGVYQIEPGDVRAATDRALKAGYRHIDTAAAYANEAGVGEAVRASGIPRDEIFITTKLRNADQGHEGALRAFETSRKELGLDVIDLYLIHWPYPRHNLFVESWKALEKLYADGVVRAIGVSNFLQPHLDRILAEGDIVPAVNQIELHPSFQQAELIAYSAARGIAVESYSPLGQGQDLTGAVMRSIAQNHGKSPAQVVLRWHLQRGFIVIPKSVSEHRVHENIDVFDFSLTQEEIDSINGLESGLRTSGDPATFDFPQI</sequence>
<dbReference type="InterPro" id="IPR036812">
    <property type="entry name" value="NAD(P)_OxRdtase_dom_sf"/>
</dbReference>
<feature type="active site" description="Proton donor" evidence="4">
    <location>
        <position position="51"/>
    </location>
</feature>
<dbReference type="STRING" id="386301.SAMN05216282_1279"/>
<evidence type="ECO:0000313" key="9">
    <source>
        <dbReference type="Proteomes" id="UP000198701"/>
    </source>
</evidence>
<evidence type="ECO:0000259" key="7">
    <source>
        <dbReference type="Pfam" id="PF00248"/>
    </source>
</evidence>
<dbReference type="InterPro" id="IPR018170">
    <property type="entry name" value="Aldo/ket_reductase_CS"/>
</dbReference>
<feature type="binding site" evidence="5">
    <location>
        <position position="109"/>
    </location>
    <ligand>
        <name>substrate</name>
    </ligand>
</feature>
<dbReference type="Proteomes" id="UP000198701">
    <property type="component" value="Unassembled WGS sequence"/>
</dbReference>
<proteinExistence type="inferred from homology"/>
<dbReference type="PANTHER" id="PTHR43827:SF3">
    <property type="entry name" value="NADP-DEPENDENT OXIDOREDUCTASE DOMAIN-CONTAINING PROTEIN"/>
    <property type="match status" value="1"/>
</dbReference>
<dbReference type="SUPFAM" id="SSF51430">
    <property type="entry name" value="NAD(P)-linked oxidoreductase"/>
    <property type="match status" value="1"/>
</dbReference>
<keyword evidence="9" id="KW-1185">Reference proteome</keyword>
<dbReference type="GO" id="GO:0016616">
    <property type="term" value="F:oxidoreductase activity, acting on the CH-OH group of donors, NAD or NADP as acceptor"/>
    <property type="evidence" value="ECO:0007669"/>
    <property type="project" value="UniProtKB-ARBA"/>
</dbReference>
<keyword evidence="3" id="KW-0560">Oxidoreductase</keyword>
<gene>
    <name evidence="8" type="ORF">SAMN05216282_1279</name>
</gene>
<comment type="similarity">
    <text evidence="1">Belongs to the aldo/keto reductase family.</text>
</comment>
<evidence type="ECO:0000256" key="1">
    <source>
        <dbReference type="ARBA" id="ARBA00007905"/>
    </source>
</evidence>
<dbReference type="OrthoDB" id="9804790at2"/>
<keyword evidence="2" id="KW-0521">NADP</keyword>
<dbReference type="FunFam" id="3.20.20.100:FF:000015">
    <property type="entry name" value="Oxidoreductase, aldo/keto reductase family"/>
    <property type="match status" value="1"/>
</dbReference>
<feature type="domain" description="NADP-dependent oxidoreductase" evidence="7">
    <location>
        <begin position="24"/>
        <end position="260"/>
    </location>
</feature>
<evidence type="ECO:0000313" key="8">
    <source>
        <dbReference type="EMBL" id="SDL08524.1"/>
    </source>
</evidence>
<dbReference type="PIRSF" id="PIRSF000097">
    <property type="entry name" value="AKR"/>
    <property type="match status" value="1"/>
</dbReference>
<feature type="site" description="Lowers pKa of active site Tyr" evidence="6">
    <location>
        <position position="76"/>
    </location>
</feature>
<dbReference type="InterPro" id="IPR023210">
    <property type="entry name" value="NADP_OxRdtase_dom"/>
</dbReference>
<organism evidence="8 9">
    <name type="scientific">Cryobacterium psychrotolerans</name>
    <dbReference type="NCBI Taxonomy" id="386301"/>
    <lineage>
        <taxon>Bacteria</taxon>
        <taxon>Bacillati</taxon>
        <taxon>Actinomycetota</taxon>
        <taxon>Actinomycetes</taxon>
        <taxon>Micrococcales</taxon>
        <taxon>Microbacteriaceae</taxon>
        <taxon>Cryobacterium</taxon>
    </lineage>
</organism>
<evidence type="ECO:0000256" key="4">
    <source>
        <dbReference type="PIRSR" id="PIRSR000097-1"/>
    </source>
</evidence>
<dbReference type="Gene3D" id="3.20.20.100">
    <property type="entry name" value="NADP-dependent oxidoreductase domain"/>
    <property type="match status" value="1"/>
</dbReference>
<dbReference type="PRINTS" id="PR00069">
    <property type="entry name" value="ALDKETRDTASE"/>
</dbReference>
<name>A0A1G9H6Y0_9MICO</name>
<dbReference type="PROSITE" id="PS00062">
    <property type="entry name" value="ALDOKETO_REDUCTASE_2"/>
    <property type="match status" value="1"/>
</dbReference>